<reference evidence="2 3" key="1">
    <citation type="submission" date="2016-10" db="EMBL/GenBank/DDBJ databases">
        <authorList>
            <person name="de Groot N.N."/>
        </authorList>
    </citation>
    <scope>NUCLEOTIDE SEQUENCE [LARGE SCALE GENOMIC DNA]</scope>
    <source>
        <strain evidence="2 3">CGMCC 1.7005</strain>
    </source>
</reference>
<keyword evidence="3" id="KW-1185">Reference proteome</keyword>
<feature type="transmembrane region" description="Helical" evidence="1">
    <location>
        <begin position="43"/>
        <end position="65"/>
    </location>
</feature>
<organism evidence="2 3">
    <name type="scientific">Lishizhenia tianjinensis</name>
    <dbReference type="NCBI Taxonomy" id="477690"/>
    <lineage>
        <taxon>Bacteria</taxon>
        <taxon>Pseudomonadati</taxon>
        <taxon>Bacteroidota</taxon>
        <taxon>Flavobacteriia</taxon>
        <taxon>Flavobacteriales</taxon>
        <taxon>Crocinitomicaceae</taxon>
        <taxon>Lishizhenia</taxon>
    </lineage>
</organism>
<sequence length="161" mass="18716">MTPNKTIGLLGTGIFLCLTLQGFSFLSFTILEEILLFSPLSPMLIYGISAYGTLLFELLLFVYALKRIKKIDLDQPPSLKRVFWTFLIAFIFTQVLSFLQPMVSSLYLTEMYYNLKQTYYEGLREHYAVQSFAIDTPVWTLKYVIMALLILKDIKYFKDTI</sequence>
<keyword evidence="1" id="KW-1133">Transmembrane helix</keyword>
<dbReference type="OrthoDB" id="9847569at2"/>
<dbReference type="EMBL" id="FPAS01000001">
    <property type="protein sequence ID" value="SFT42172.1"/>
    <property type="molecule type" value="Genomic_DNA"/>
</dbReference>
<feature type="transmembrane region" description="Helical" evidence="1">
    <location>
        <begin position="7"/>
        <end position="31"/>
    </location>
</feature>
<evidence type="ECO:0000313" key="3">
    <source>
        <dbReference type="Proteomes" id="UP000236454"/>
    </source>
</evidence>
<keyword evidence="1" id="KW-0812">Transmembrane</keyword>
<dbReference type="RefSeq" id="WP_090245911.1">
    <property type="nucleotide sequence ID" value="NZ_FPAS01000001.1"/>
</dbReference>
<evidence type="ECO:0000313" key="2">
    <source>
        <dbReference type="EMBL" id="SFT42172.1"/>
    </source>
</evidence>
<dbReference type="Proteomes" id="UP000236454">
    <property type="component" value="Unassembled WGS sequence"/>
</dbReference>
<protein>
    <submittedName>
        <fullName evidence="2">Uncharacterized protein</fullName>
    </submittedName>
</protein>
<keyword evidence="1" id="KW-0472">Membrane</keyword>
<name>A0A1I6XW20_9FLAO</name>
<feature type="transmembrane region" description="Helical" evidence="1">
    <location>
        <begin position="127"/>
        <end position="151"/>
    </location>
</feature>
<proteinExistence type="predicted"/>
<dbReference type="STRING" id="477690.SAMN05216474_0471"/>
<evidence type="ECO:0000256" key="1">
    <source>
        <dbReference type="SAM" id="Phobius"/>
    </source>
</evidence>
<gene>
    <name evidence="2" type="ORF">SAMN05216474_0471</name>
</gene>
<feature type="transmembrane region" description="Helical" evidence="1">
    <location>
        <begin position="86"/>
        <end position="107"/>
    </location>
</feature>
<dbReference type="AlphaFoldDB" id="A0A1I6XW20"/>
<accession>A0A1I6XW20</accession>